<keyword evidence="7" id="KW-0350">Heme biosynthesis</keyword>
<dbReference type="GO" id="GO:0003870">
    <property type="term" value="F:5-aminolevulinate synthase activity"/>
    <property type="evidence" value="ECO:0007669"/>
    <property type="project" value="UniProtKB-EC"/>
</dbReference>
<dbReference type="InterPro" id="IPR010961">
    <property type="entry name" value="4pyrrol_synth_NH2levulA_synth"/>
</dbReference>
<comment type="caution">
    <text evidence="9">The sequence shown here is derived from an EMBL/GenBank/DDBJ whole genome shotgun (WGS) entry which is preliminary data.</text>
</comment>
<dbReference type="InterPro" id="IPR015422">
    <property type="entry name" value="PyrdxlP-dep_Trfase_small"/>
</dbReference>
<dbReference type="GO" id="GO:0006782">
    <property type="term" value="P:protoporphyrinogen IX biosynthetic process"/>
    <property type="evidence" value="ECO:0007669"/>
    <property type="project" value="UniProtKB-UniRule"/>
</dbReference>
<evidence type="ECO:0000313" key="9">
    <source>
        <dbReference type="EMBL" id="KAI1880475.1"/>
    </source>
</evidence>
<dbReference type="CDD" id="cd06454">
    <property type="entry name" value="KBL_like"/>
    <property type="match status" value="1"/>
</dbReference>
<dbReference type="EMBL" id="JAFIMR010000003">
    <property type="protein sequence ID" value="KAI1880475.1"/>
    <property type="molecule type" value="Genomic_DNA"/>
</dbReference>
<keyword evidence="7" id="KW-0496">Mitochondrion</keyword>
<comment type="catalytic activity">
    <reaction evidence="7">
        <text>succinyl-CoA + glycine + H(+) = 5-aminolevulinate + CO2 + CoA</text>
        <dbReference type="Rhea" id="RHEA:12921"/>
        <dbReference type="ChEBI" id="CHEBI:15378"/>
        <dbReference type="ChEBI" id="CHEBI:16526"/>
        <dbReference type="ChEBI" id="CHEBI:57287"/>
        <dbReference type="ChEBI" id="CHEBI:57292"/>
        <dbReference type="ChEBI" id="CHEBI:57305"/>
        <dbReference type="ChEBI" id="CHEBI:356416"/>
        <dbReference type="EC" id="2.3.1.37"/>
    </reaction>
</comment>
<keyword evidence="6 7" id="KW-0012">Acyltransferase</keyword>
<dbReference type="PANTHER" id="PTHR13693:SF102">
    <property type="entry name" value="2-AMINO-3-KETOBUTYRATE COENZYME A LIGASE, MITOCHONDRIAL"/>
    <property type="match status" value="1"/>
</dbReference>
<keyword evidence="5 7" id="KW-0663">Pyridoxal phosphate</keyword>
<comment type="subcellular location">
    <subcellularLocation>
        <location evidence="7">Mitochondrion matrix</location>
    </subcellularLocation>
</comment>
<reference evidence="9" key="1">
    <citation type="submission" date="2021-03" db="EMBL/GenBank/DDBJ databases">
        <title>Revisited historic fungal species revealed as producer of novel bioactive compounds through whole genome sequencing and comparative genomics.</title>
        <authorList>
            <person name="Vignolle G.A."/>
            <person name="Hochenegger N."/>
            <person name="Mach R.L."/>
            <person name="Mach-Aigner A.R."/>
            <person name="Javad Rahimi M."/>
            <person name="Salim K.A."/>
            <person name="Chan C.M."/>
            <person name="Lim L.B.L."/>
            <person name="Cai F."/>
            <person name="Druzhinina I.S."/>
            <person name="U'Ren J.M."/>
            <person name="Derntl C."/>
        </authorList>
    </citation>
    <scope>NUCLEOTIDE SEQUENCE</scope>
    <source>
        <strain evidence="9">TUCIM 5799</strain>
    </source>
</reference>
<protein>
    <recommendedName>
        <fullName evidence="7">5-aminolevulinate synthase</fullName>
        <ecNumber evidence="7">2.3.1.37</ecNumber>
    </recommendedName>
    <alternativeName>
        <fullName evidence="7">5-aminolevulinic acid synthase</fullName>
    </alternativeName>
    <alternativeName>
        <fullName evidence="7">Delta-ALA synthase</fullName>
    </alternativeName>
    <alternativeName>
        <fullName evidence="7">Delta-aminolevulinate synthase</fullName>
    </alternativeName>
</protein>
<dbReference type="GO" id="GO:0005759">
    <property type="term" value="C:mitochondrial matrix"/>
    <property type="evidence" value="ECO:0007669"/>
    <property type="project" value="UniProtKB-SubCell"/>
</dbReference>
<comment type="cofactor">
    <cofactor evidence="1 7">
        <name>pyridoxal 5'-phosphate</name>
        <dbReference type="ChEBI" id="CHEBI:597326"/>
    </cofactor>
</comment>
<feature type="domain" description="Aminotransferase class I/classII large" evidence="8">
    <location>
        <begin position="53"/>
        <end position="408"/>
    </location>
</feature>
<evidence type="ECO:0000256" key="3">
    <source>
        <dbReference type="ARBA" id="ARBA00008392"/>
    </source>
</evidence>
<dbReference type="InterPro" id="IPR050087">
    <property type="entry name" value="AON_synthase_class-II"/>
</dbReference>
<dbReference type="Proteomes" id="UP000829685">
    <property type="component" value="Unassembled WGS sequence"/>
</dbReference>
<gene>
    <name evidence="9" type="ORF">JX265_002096</name>
</gene>
<dbReference type="FunFam" id="3.40.640.10:FF:000006">
    <property type="entry name" value="5-aminolevulinate synthase, mitochondrial"/>
    <property type="match status" value="1"/>
</dbReference>
<evidence type="ECO:0000256" key="4">
    <source>
        <dbReference type="ARBA" id="ARBA00022679"/>
    </source>
</evidence>
<comment type="similarity">
    <text evidence="3 7">Belongs to the class-II pyridoxal-phosphate-dependent aminotransferase family.</text>
</comment>
<dbReference type="Gene3D" id="3.40.640.10">
    <property type="entry name" value="Type I PLP-dependent aspartate aminotransferase-like (Major domain)"/>
    <property type="match status" value="1"/>
</dbReference>
<keyword evidence="10" id="KW-1185">Reference proteome</keyword>
<evidence type="ECO:0000256" key="1">
    <source>
        <dbReference type="ARBA" id="ARBA00001933"/>
    </source>
</evidence>
<dbReference type="InterPro" id="IPR015421">
    <property type="entry name" value="PyrdxlP-dep_Trfase_major"/>
</dbReference>
<dbReference type="Pfam" id="PF00155">
    <property type="entry name" value="Aminotran_1_2"/>
    <property type="match status" value="1"/>
</dbReference>
<evidence type="ECO:0000256" key="2">
    <source>
        <dbReference type="ARBA" id="ARBA00003076"/>
    </source>
</evidence>
<organism evidence="9 10">
    <name type="scientific">Neoarthrinium moseri</name>
    <dbReference type="NCBI Taxonomy" id="1658444"/>
    <lineage>
        <taxon>Eukaryota</taxon>
        <taxon>Fungi</taxon>
        <taxon>Dikarya</taxon>
        <taxon>Ascomycota</taxon>
        <taxon>Pezizomycotina</taxon>
        <taxon>Sordariomycetes</taxon>
        <taxon>Xylariomycetidae</taxon>
        <taxon>Amphisphaeriales</taxon>
        <taxon>Apiosporaceae</taxon>
        <taxon>Neoarthrinium</taxon>
    </lineage>
</organism>
<name>A0A9P9WWD0_9PEZI</name>
<evidence type="ECO:0000256" key="5">
    <source>
        <dbReference type="ARBA" id="ARBA00022898"/>
    </source>
</evidence>
<comment type="pathway">
    <text evidence="7">Porphyrin-containing compound metabolism; protoporphyrin-IX biosynthesis; 5-aminolevulinate from glycine: step 1/1.</text>
</comment>
<keyword evidence="4 7" id="KW-0808">Transferase</keyword>
<evidence type="ECO:0000256" key="7">
    <source>
        <dbReference type="RuleBase" id="RU910713"/>
    </source>
</evidence>
<dbReference type="SUPFAM" id="SSF53383">
    <property type="entry name" value="PLP-dependent transferases"/>
    <property type="match status" value="1"/>
</dbReference>
<accession>A0A9P9WWD0</accession>
<evidence type="ECO:0000256" key="6">
    <source>
        <dbReference type="ARBA" id="ARBA00023315"/>
    </source>
</evidence>
<proteinExistence type="inferred from homology"/>
<dbReference type="InterPro" id="IPR004839">
    <property type="entry name" value="Aminotransferase_I/II_large"/>
</dbReference>
<dbReference type="Gene3D" id="3.90.1150.10">
    <property type="entry name" value="Aspartate Aminotransferase, domain 1"/>
    <property type="match status" value="1"/>
</dbReference>
<dbReference type="AlphaFoldDB" id="A0A9P9WWD0"/>
<evidence type="ECO:0000259" key="8">
    <source>
        <dbReference type="Pfam" id="PF00155"/>
    </source>
</evidence>
<dbReference type="GO" id="GO:0030170">
    <property type="term" value="F:pyridoxal phosphate binding"/>
    <property type="evidence" value="ECO:0007669"/>
    <property type="project" value="UniProtKB-UniRule"/>
</dbReference>
<dbReference type="PANTHER" id="PTHR13693">
    <property type="entry name" value="CLASS II AMINOTRANSFERASE/8-AMINO-7-OXONONANOATE SYNTHASE"/>
    <property type="match status" value="1"/>
</dbReference>
<dbReference type="EC" id="2.3.1.37" evidence="7"/>
<evidence type="ECO:0000313" key="10">
    <source>
        <dbReference type="Proteomes" id="UP000829685"/>
    </source>
</evidence>
<dbReference type="InterPro" id="IPR015424">
    <property type="entry name" value="PyrdxlP-dep_Trfase"/>
</dbReference>
<sequence>MINEPVRFPYEAQYSSVIESKKRDQSYRYFRNVNRLAREFPLAHSAEGKSINVWCTNDYLGMGGNPEVLQAMHAALDKYGACSGGSRNISGHNQFAVSLEKALAKLHRKEAALYFSSGYNANDCALTVLGQQLPGCVFLSDASNHSSIIEGIRHSGARKSVWRHNDLVDLESKLAAIPLGTPKVVCFESIYSMCGTVAPIAEVCDLAERYGALTFLDEVHAVGLYGPHGAGVSEHLDFDAHVSGSASSERTVLSRIDIISGALGKGFGTMGGYVAGSKDLVDMIRSLSRGFIFTTAAGPATMAGAEAAINFQRHNPQDRIQLQRNTRLVKQRLLEHKLPVLPNASHIIPLMVGDAARCKMAADRLYDDYGIYVQPINSPSVPVGQERLRISPTAAHTKEHQDILVSALAKIWDQLGLRRLDDWAKDERGQAVEGWETSGLDAAVWGNEQLGLAASTPNQHGEGFMAQHLAAERFVLEDSLLASK</sequence>
<comment type="function">
    <text evidence="2">Catalyzes the synthesis of 5-aminolevulinate (ALA) from succinyl-CoA and glycine, the first and rate-limiting step in heme biosynthesis.</text>
</comment>
<dbReference type="NCBIfam" id="TIGR01821">
    <property type="entry name" value="5aminolev_synth"/>
    <property type="match status" value="1"/>
</dbReference>